<feature type="transmembrane region" description="Helical" evidence="7">
    <location>
        <begin position="57"/>
        <end position="79"/>
    </location>
</feature>
<dbReference type="PANTHER" id="PTHR30106:SF2">
    <property type="entry name" value="UPF0324 INNER MEMBRANE PROTEIN YEIH"/>
    <property type="match status" value="1"/>
</dbReference>
<comment type="caution">
    <text evidence="8">The sequence shown here is derived from an EMBL/GenBank/DDBJ whole genome shotgun (WGS) entry which is preliminary data.</text>
</comment>
<organism evidence="8 9">
    <name type="scientific">Phytoactinopolyspora mesophila</name>
    <dbReference type="NCBI Taxonomy" id="2650750"/>
    <lineage>
        <taxon>Bacteria</taxon>
        <taxon>Bacillati</taxon>
        <taxon>Actinomycetota</taxon>
        <taxon>Actinomycetes</taxon>
        <taxon>Jiangellales</taxon>
        <taxon>Jiangellaceae</taxon>
        <taxon>Phytoactinopolyspora</taxon>
    </lineage>
</organism>
<evidence type="ECO:0000256" key="6">
    <source>
        <dbReference type="ARBA" id="ARBA00023136"/>
    </source>
</evidence>
<accession>A0A7K3LYL8</accession>
<gene>
    <name evidence="8" type="ORF">F7O44_03530</name>
</gene>
<comment type="subcellular location">
    <subcellularLocation>
        <location evidence="1">Cell membrane</location>
        <topology evidence="1">Multi-pass membrane protein</topology>
    </subcellularLocation>
</comment>
<reference evidence="8 9" key="1">
    <citation type="submission" date="2019-11" db="EMBL/GenBank/DDBJ databases">
        <authorList>
            <person name="Li X.-J."/>
            <person name="Feng X.-M."/>
        </authorList>
    </citation>
    <scope>NUCLEOTIDE SEQUENCE [LARGE SCALE GENOMIC DNA]</scope>
    <source>
        <strain evidence="8 9">XMNu-373</strain>
    </source>
</reference>
<feature type="transmembrane region" description="Helical" evidence="7">
    <location>
        <begin position="177"/>
        <end position="198"/>
    </location>
</feature>
<dbReference type="Pfam" id="PF03601">
    <property type="entry name" value="Cons_hypoth698"/>
    <property type="match status" value="1"/>
</dbReference>
<feature type="transmembrane region" description="Helical" evidence="7">
    <location>
        <begin position="34"/>
        <end position="51"/>
    </location>
</feature>
<evidence type="ECO:0000256" key="2">
    <source>
        <dbReference type="ARBA" id="ARBA00007977"/>
    </source>
</evidence>
<proteinExistence type="inferred from homology"/>
<feature type="transmembrane region" description="Helical" evidence="7">
    <location>
        <begin position="115"/>
        <end position="133"/>
    </location>
</feature>
<comment type="similarity">
    <text evidence="2">Belongs to the UPF0324 family.</text>
</comment>
<dbReference type="GO" id="GO:0005886">
    <property type="term" value="C:plasma membrane"/>
    <property type="evidence" value="ECO:0007669"/>
    <property type="project" value="UniProtKB-SubCell"/>
</dbReference>
<keyword evidence="6 7" id="KW-0472">Membrane</keyword>
<evidence type="ECO:0000256" key="1">
    <source>
        <dbReference type="ARBA" id="ARBA00004651"/>
    </source>
</evidence>
<dbReference type="InterPro" id="IPR018383">
    <property type="entry name" value="UPF0324_pro"/>
</dbReference>
<dbReference type="AlphaFoldDB" id="A0A7K3LYL8"/>
<feature type="transmembrane region" description="Helical" evidence="7">
    <location>
        <begin position="91"/>
        <end position="109"/>
    </location>
</feature>
<evidence type="ECO:0000256" key="5">
    <source>
        <dbReference type="ARBA" id="ARBA00022989"/>
    </source>
</evidence>
<dbReference type="EMBL" id="WLZY01000001">
    <property type="protein sequence ID" value="NDL56141.1"/>
    <property type="molecule type" value="Genomic_DNA"/>
</dbReference>
<name>A0A7K3LYL8_9ACTN</name>
<evidence type="ECO:0000256" key="7">
    <source>
        <dbReference type="SAM" id="Phobius"/>
    </source>
</evidence>
<feature type="transmembrane region" description="Helical" evidence="7">
    <location>
        <begin position="145"/>
        <end position="165"/>
    </location>
</feature>
<feature type="transmembrane region" description="Helical" evidence="7">
    <location>
        <begin position="331"/>
        <end position="351"/>
    </location>
</feature>
<keyword evidence="4 7" id="KW-0812">Transmembrane</keyword>
<dbReference type="PANTHER" id="PTHR30106">
    <property type="entry name" value="INNER MEMBRANE PROTEIN YEIH-RELATED"/>
    <property type="match status" value="1"/>
</dbReference>
<sequence>MSTCGRDGYRRAGLRRRLETVEPIPGEKPAHSSVWPGLAFVAAGVAVAFAVNHTVPVSVLMIALALGAVATNTGMVGAALRPGLAFAARQLLRTGVVLLGLQLALPEVLALGPRVLTLVIVSVAVTYAGTLVMGRALGLSAERSLLIATGFSICGASAVAAARSVVNSDDEDVATGIALVTIFGTLSIVIMPALYMPLGLDPTSFGIWAGASVHEVAQVVAVAGTVGASALAPAVVVKLTRVVLLAPLVAGMSLWQRRRAGQPVPGWRPPIVPVFVLGFLLAMAVRSADVVPGGLLELAATAQTMLLAAAMFGMGAAVHLRTLIRGGGPSLLLGLLSTLLISTVSGAGLMLL</sequence>
<keyword evidence="9" id="KW-1185">Reference proteome</keyword>
<keyword evidence="3" id="KW-1003">Cell membrane</keyword>
<dbReference type="Proteomes" id="UP000460435">
    <property type="component" value="Unassembled WGS sequence"/>
</dbReference>
<evidence type="ECO:0000313" key="8">
    <source>
        <dbReference type="EMBL" id="NDL56141.1"/>
    </source>
</evidence>
<protein>
    <submittedName>
        <fullName evidence="8">Putative sulfate exporter family transporter</fullName>
    </submittedName>
</protein>
<keyword evidence="5 7" id="KW-1133">Transmembrane helix</keyword>
<evidence type="ECO:0000313" key="9">
    <source>
        <dbReference type="Proteomes" id="UP000460435"/>
    </source>
</evidence>
<evidence type="ECO:0000256" key="3">
    <source>
        <dbReference type="ARBA" id="ARBA00022475"/>
    </source>
</evidence>
<evidence type="ECO:0000256" key="4">
    <source>
        <dbReference type="ARBA" id="ARBA00022692"/>
    </source>
</evidence>
<feature type="transmembrane region" description="Helical" evidence="7">
    <location>
        <begin position="305"/>
        <end position="324"/>
    </location>
</feature>
<feature type="transmembrane region" description="Helical" evidence="7">
    <location>
        <begin position="267"/>
        <end position="285"/>
    </location>
</feature>